<organism evidence="3 4">
    <name type="scientific">Zymoseptoria tritici (strain ST99CH_3D7)</name>
    <dbReference type="NCBI Taxonomy" id="1276538"/>
    <lineage>
        <taxon>Eukaryota</taxon>
        <taxon>Fungi</taxon>
        <taxon>Dikarya</taxon>
        <taxon>Ascomycota</taxon>
        <taxon>Pezizomycotina</taxon>
        <taxon>Dothideomycetes</taxon>
        <taxon>Dothideomycetidae</taxon>
        <taxon>Mycosphaerellales</taxon>
        <taxon>Mycosphaerellaceae</taxon>
        <taxon>Zymoseptoria</taxon>
    </lineage>
</organism>
<name>A0A1X7RW89_ZYMT9</name>
<evidence type="ECO:0000313" key="3">
    <source>
        <dbReference type="EMBL" id="SMQ51714.1"/>
    </source>
</evidence>
<proteinExistence type="predicted"/>
<keyword evidence="4" id="KW-1185">Reference proteome</keyword>
<dbReference type="Pfam" id="PF13391">
    <property type="entry name" value="HNH_2"/>
    <property type="match status" value="1"/>
</dbReference>
<feature type="region of interest" description="Disordered" evidence="1">
    <location>
        <begin position="149"/>
        <end position="180"/>
    </location>
</feature>
<dbReference type="STRING" id="1276538.A0A1X7RW89"/>
<evidence type="ECO:0000256" key="1">
    <source>
        <dbReference type="SAM" id="MobiDB-lite"/>
    </source>
</evidence>
<sequence>MSGPGVTIPTRTSSLRKSSPRRRIAPRDFGEEAEQLRLKQKDSVTSLRSYKSYGSEYWRAQAENEDLKTQQSQLCYEQNFGAEKDNAESQLDPNVNEQDLLAQIEIHQGLTKLLKDYARKMDSSFAFPASVKQAWISLFTTSPQGLGYNTAKSGGEGGGRDSSTQSNMRKETEKEYGTRHPDARKEHLQWCCVTREYWPAGSVKAAPLFPFKHGPVIAKALFPGHPSDEIDTAKNCLILSEGIEKYWDQHLISFVPDVSESSVESIQAWSRTSPKEYKIYIHDLKAEALQQCCGTAASELTFVALHGRRVEFLNDFRPSTRFLVFQDIKCRTLALNKLKSNEKVEAAKREFGKTYWGSMGAWIKHSMMVAHVESLGWDFPRDPADICEEEVDDQRESGFLSALIAKETGPKVEHGDEDDDGVEDGTEDG</sequence>
<dbReference type="InterPro" id="IPR003615">
    <property type="entry name" value="HNH_nuc"/>
</dbReference>
<evidence type="ECO:0000259" key="2">
    <source>
        <dbReference type="Pfam" id="PF13391"/>
    </source>
</evidence>
<gene>
    <name evidence="3" type="ORF">ZT3D7_G6867</name>
</gene>
<feature type="compositionally biased region" description="Basic and acidic residues" evidence="1">
    <location>
        <begin position="25"/>
        <end position="36"/>
    </location>
</feature>
<feature type="region of interest" description="Disordered" evidence="1">
    <location>
        <begin position="405"/>
        <end position="429"/>
    </location>
</feature>
<dbReference type="AlphaFoldDB" id="A0A1X7RW89"/>
<feature type="compositionally biased region" description="Acidic residues" evidence="1">
    <location>
        <begin position="415"/>
        <end position="429"/>
    </location>
</feature>
<dbReference type="EMBL" id="LT853697">
    <property type="protein sequence ID" value="SMQ51714.1"/>
    <property type="molecule type" value="Genomic_DNA"/>
</dbReference>
<dbReference type="Proteomes" id="UP000215127">
    <property type="component" value="Chromosome 6"/>
</dbReference>
<feature type="compositionally biased region" description="Basic and acidic residues" evidence="1">
    <location>
        <begin position="168"/>
        <end position="180"/>
    </location>
</feature>
<feature type="region of interest" description="Disordered" evidence="1">
    <location>
        <begin position="1"/>
        <end position="36"/>
    </location>
</feature>
<reference evidence="3 4" key="1">
    <citation type="submission" date="2016-06" db="EMBL/GenBank/DDBJ databases">
        <authorList>
            <person name="Kjaerup R.B."/>
            <person name="Dalgaard T.S."/>
            <person name="Juul-Madsen H.R."/>
        </authorList>
    </citation>
    <scope>NUCLEOTIDE SEQUENCE [LARGE SCALE GENOMIC DNA]</scope>
</reference>
<accession>A0A1X7RW89</accession>
<feature type="domain" description="HNH nuclease" evidence="2">
    <location>
        <begin position="191"/>
        <end position="255"/>
    </location>
</feature>
<evidence type="ECO:0000313" key="4">
    <source>
        <dbReference type="Proteomes" id="UP000215127"/>
    </source>
</evidence>
<protein>
    <recommendedName>
        <fullName evidence="2">HNH nuclease domain-containing protein</fullName>
    </recommendedName>
</protein>